<dbReference type="EMBL" id="PQXL01000065">
    <property type="protein sequence ID" value="THV52896.1"/>
    <property type="molecule type" value="Genomic_DNA"/>
</dbReference>
<reference evidence="1 2" key="1">
    <citation type="submission" date="2017-12" db="EMBL/GenBank/DDBJ databases">
        <title>Comparative genomics of Botrytis spp.</title>
        <authorList>
            <person name="Valero-Jimenez C.A."/>
            <person name="Tapia P."/>
            <person name="Veloso J."/>
            <person name="Silva-Moreno E."/>
            <person name="Staats M."/>
            <person name="Valdes J.H."/>
            <person name="Van Kan J.A.L."/>
        </authorList>
    </citation>
    <scope>NUCLEOTIDE SEQUENCE [LARGE SCALE GENOMIC DNA]</scope>
    <source>
        <strain evidence="1 2">MUCL435</strain>
    </source>
</reference>
<comment type="caution">
    <text evidence="1">The sequence shown here is derived from an EMBL/GenBank/DDBJ whole genome shotgun (WGS) entry which is preliminary data.</text>
</comment>
<dbReference type="AlphaFoldDB" id="A0A4V4HVE6"/>
<protein>
    <submittedName>
        <fullName evidence="1">Uncharacterized protein</fullName>
    </submittedName>
</protein>
<sequence length="111" mass="12896">MNVAHKTLLEVGYKEGANFTIGGRDREGYQMNFENARAWDKCCEDDEDDTRDRLIGHFVNGKDEVLLWIRYRAWEQAMQSGCWNERGGDRRKKASIRRIGSTALLLTQISR</sequence>
<gene>
    <name evidence="1" type="ORF">BGAL_0065g00250</name>
</gene>
<accession>A0A4V4HVE6</accession>
<evidence type="ECO:0000313" key="2">
    <source>
        <dbReference type="Proteomes" id="UP000308671"/>
    </source>
</evidence>
<proteinExistence type="predicted"/>
<dbReference type="OrthoDB" id="3546711at2759"/>
<dbReference type="Proteomes" id="UP000308671">
    <property type="component" value="Unassembled WGS sequence"/>
</dbReference>
<name>A0A4V4HVE6_9HELO</name>
<organism evidence="1 2">
    <name type="scientific">Botrytis galanthina</name>
    <dbReference type="NCBI Taxonomy" id="278940"/>
    <lineage>
        <taxon>Eukaryota</taxon>
        <taxon>Fungi</taxon>
        <taxon>Dikarya</taxon>
        <taxon>Ascomycota</taxon>
        <taxon>Pezizomycotina</taxon>
        <taxon>Leotiomycetes</taxon>
        <taxon>Helotiales</taxon>
        <taxon>Sclerotiniaceae</taxon>
        <taxon>Botrytis</taxon>
    </lineage>
</organism>
<evidence type="ECO:0000313" key="1">
    <source>
        <dbReference type="EMBL" id="THV52896.1"/>
    </source>
</evidence>
<keyword evidence="2" id="KW-1185">Reference proteome</keyword>